<dbReference type="RefSeq" id="WP_163288595.1">
    <property type="nucleotide sequence ID" value="NZ_JAAGWY010000001.1"/>
</dbReference>
<protein>
    <recommendedName>
        <fullName evidence="2">Mannitol-specific phosphotransferase enzyme IIA component</fullName>
    </recommendedName>
    <alternativeName>
        <fullName evidence="10">EIIA</fullName>
    </alternativeName>
    <alternativeName>
        <fullName evidence="11">EIII</fullName>
    </alternativeName>
    <alternativeName>
        <fullName evidence="9">PTS system mannitol-specific EIIA component</fullName>
    </alternativeName>
</protein>
<proteinExistence type="predicted"/>
<comment type="caution">
    <text evidence="13">The sequence shown here is derived from an EMBL/GenBank/DDBJ whole genome shotgun (WGS) entry which is preliminary data.</text>
</comment>
<evidence type="ECO:0000313" key="13">
    <source>
        <dbReference type="EMBL" id="NEN05372.1"/>
    </source>
</evidence>
<comment type="function">
    <text evidence="1">The phosphoenolpyruvate-dependent sugar phosphotransferase system (sugar PTS), a major carbohydrate active transport system, catalyzes the phosphorylation of incoming sugar substrates concomitantly with their translocation across the cell membrane. The enzyme II CmtAB PTS system is involved in D-mannitol transport.</text>
</comment>
<evidence type="ECO:0000256" key="5">
    <source>
        <dbReference type="ARBA" id="ARBA00022597"/>
    </source>
</evidence>
<dbReference type="PROSITE" id="PS00372">
    <property type="entry name" value="PTS_EIIA_TYPE_2_HIS"/>
    <property type="match status" value="1"/>
</dbReference>
<reference evidence="13 14" key="1">
    <citation type="journal article" date="2014" name="J. Microbiol.">
        <title>Diaminobutyricibacter tongyongensis gen. nov., sp. nov. and Homoserinibacter gongjuensis gen. nov., sp. nov. belong to the family Microbacteriaceae.</title>
        <authorList>
            <person name="Kim S.J."/>
            <person name="Ahn J.H."/>
            <person name="Weon H.Y."/>
            <person name="Hamada M."/>
            <person name="Suzuki K."/>
            <person name="Kwon S.W."/>
        </authorList>
    </citation>
    <scope>NUCLEOTIDE SEQUENCE [LARGE SCALE GENOMIC DNA]</scope>
    <source>
        <strain evidence="13 14">NBRC 108724</strain>
    </source>
</reference>
<evidence type="ECO:0000256" key="9">
    <source>
        <dbReference type="ARBA" id="ARBA00029908"/>
    </source>
</evidence>
<keyword evidence="3" id="KW-0813">Transport</keyword>
<evidence type="ECO:0000256" key="2">
    <source>
        <dbReference type="ARBA" id="ARBA00014783"/>
    </source>
</evidence>
<evidence type="ECO:0000256" key="8">
    <source>
        <dbReference type="ARBA" id="ARBA00022777"/>
    </source>
</evidence>
<evidence type="ECO:0000313" key="14">
    <source>
        <dbReference type="Proteomes" id="UP000474967"/>
    </source>
</evidence>
<name>A0A6L9XVB6_9MICO</name>
<gene>
    <name evidence="13" type="ORF">G3T36_05755</name>
</gene>
<dbReference type="InterPro" id="IPR002178">
    <property type="entry name" value="PTS_EIIA_type-2_dom"/>
</dbReference>
<dbReference type="Proteomes" id="UP000474967">
    <property type="component" value="Unassembled WGS sequence"/>
</dbReference>
<dbReference type="Pfam" id="PF00359">
    <property type="entry name" value="PTS_EIIA_2"/>
    <property type="match status" value="1"/>
</dbReference>
<feature type="domain" description="PTS EIIA type-2" evidence="12">
    <location>
        <begin position="4"/>
        <end position="143"/>
    </location>
</feature>
<dbReference type="GO" id="GO:0009401">
    <property type="term" value="P:phosphoenolpyruvate-dependent sugar phosphotransferase system"/>
    <property type="evidence" value="ECO:0007669"/>
    <property type="project" value="UniProtKB-KW"/>
</dbReference>
<dbReference type="AlphaFoldDB" id="A0A6L9XVB6"/>
<evidence type="ECO:0000256" key="1">
    <source>
        <dbReference type="ARBA" id="ARBA00002434"/>
    </source>
</evidence>
<dbReference type="PANTHER" id="PTHR30181">
    <property type="entry name" value="MANNITOL PERMEASE IIC COMPONENT"/>
    <property type="match status" value="1"/>
</dbReference>
<organism evidence="13 14">
    <name type="scientific">Leifsonia tongyongensis</name>
    <dbReference type="NCBI Taxonomy" id="1268043"/>
    <lineage>
        <taxon>Bacteria</taxon>
        <taxon>Bacillati</taxon>
        <taxon>Actinomycetota</taxon>
        <taxon>Actinomycetes</taxon>
        <taxon>Micrococcales</taxon>
        <taxon>Microbacteriaceae</taxon>
        <taxon>Leifsonia</taxon>
    </lineage>
</organism>
<dbReference type="SUPFAM" id="SSF55804">
    <property type="entry name" value="Phoshotransferase/anion transport protein"/>
    <property type="match status" value="1"/>
</dbReference>
<dbReference type="GO" id="GO:0005886">
    <property type="term" value="C:plasma membrane"/>
    <property type="evidence" value="ECO:0007669"/>
    <property type="project" value="TreeGrafter"/>
</dbReference>
<evidence type="ECO:0000256" key="3">
    <source>
        <dbReference type="ARBA" id="ARBA00022448"/>
    </source>
</evidence>
<keyword evidence="5 13" id="KW-0762">Sugar transport</keyword>
<dbReference type="PROSITE" id="PS51094">
    <property type="entry name" value="PTS_EIIA_TYPE_2"/>
    <property type="match status" value="1"/>
</dbReference>
<keyword evidence="7" id="KW-0598">Phosphotransferase system</keyword>
<dbReference type="Gene3D" id="3.40.930.10">
    <property type="entry name" value="Mannitol-specific EII, Chain A"/>
    <property type="match status" value="1"/>
</dbReference>
<dbReference type="PANTHER" id="PTHR30181:SF2">
    <property type="entry name" value="PTS SYSTEM MANNITOL-SPECIFIC EIICBA COMPONENT"/>
    <property type="match status" value="1"/>
</dbReference>
<sequence>MTESVLDRTNVVEAGTASTREDAIREAGRLLVQTGAVLPAYVDSMLAREATVSTYMGNGLAIPHGTNDAKGEIVRSALSFIRYQTPIDWDGDEVRFVVGIAGLNNEHIEILSKIAILFSEDDDVESLVEAVDADELFAILQAVNDE</sequence>
<dbReference type="GO" id="GO:0090563">
    <property type="term" value="F:protein-phosphocysteine-sugar phosphotransferase activity"/>
    <property type="evidence" value="ECO:0007669"/>
    <property type="project" value="TreeGrafter"/>
</dbReference>
<evidence type="ECO:0000256" key="4">
    <source>
        <dbReference type="ARBA" id="ARBA00022553"/>
    </source>
</evidence>
<dbReference type="EMBL" id="JAAGWY010000001">
    <property type="protein sequence ID" value="NEN05372.1"/>
    <property type="molecule type" value="Genomic_DNA"/>
</dbReference>
<evidence type="ECO:0000256" key="11">
    <source>
        <dbReference type="ARBA" id="ARBA00030962"/>
    </source>
</evidence>
<keyword evidence="14" id="KW-1185">Reference proteome</keyword>
<accession>A0A6L9XVB6</accession>
<dbReference type="CDD" id="cd00211">
    <property type="entry name" value="PTS_IIA_fru"/>
    <property type="match status" value="1"/>
</dbReference>
<evidence type="ECO:0000256" key="10">
    <source>
        <dbReference type="ARBA" id="ARBA00030956"/>
    </source>
</evidence>
<keyword evidence="8" id="KW-0418">Kinase</keyword>
<evidence type="ECO:0000256" key="7">
    <source>
        <dbReference type="ARBA" id="ARBA00022683"/>
    </source>
</evidence>
<evidence type="ECO:0000259" key="12">
    <source>
        <dbReference type="PROSITE" id="PS51094"/>
    </source>
</evidence>
<evidence type="ECO:0000256" key="6">
    <source>
        <dbReference type="ARBA" id="ARBA00022679"/>
    </source>
</evidence>
<keyword evidence="6" id="KW-0808">Transferase</keyword>
<dbReference type="InterPro" id="IPR016152">
    <property type="entry name" value="PTrfase/Anion_transptr"/>
</dbReference>
<dbReference type="InterPro" id="IPR050893">
    <property type="entry name" value="Sugar_PTS"/>
</dbReference>
<dbReference type="GO" id="GO:0016301">
    <property type="term" value="F:kinase activity"/>
    <property type="evidence" value="ECO:0007669"/>
    <property type="project" value="UniProtKB-KW"/>
</dbReference>
<keyword evidence="4" id="KW-0597">Phosphoprotein</keyword>